<dbReference type="CDD" id="cd21608">
    <property type="entry name" value="RRM2_NsCP33_like"/>
    <property type="match status" value="1"/>
</dbReference>
<dbReference type="InterPro" id="IPR052462">
    <property type="entry name" value="SLIRP/GR-RBP-like"/>
</dbReference>
<feature type="region of interest" description="Disordered" evidence="2">
    <location>
        <begin position="69"/>
        <end position="96"/>
    </location>
</feature>
<gene>
    <name evidence="4" type="ORF">DCW38_01535</name>
</gene>
<evidence type="ECO:0000256" key="1">
    <source>
        <dbReference type="ARBA" id="ARBA00022884"/>
    </source>
</evidence>
<evidence type="ECO:0000256" key="2">
    <source>
        <dbReference type="SAM" id="MobiDB-lite"/>
    </source>
</evidence>
<keyword evidence="1" id="KW-0694">RNA-binding</keyword>
<evidence type="ECO:0000259" key="3">
    <source>
        <dbReference type="PROSITE" id="PS50102"/>
    </source>
</evidence>
<name>A0A350H8I3_UNCW3</name>
<dbReference type="InterPro" id="IPR012677">
    <property type="entry name" value="Nucleotide-bd_a/b_plait_sf"/>
</dbReference>
<dbReference type="Gene3D" id="3.30.70.330">
    <property type="match status" value="1"/>
</dbReference>
<dbReference type="PROSITE" id="PS50102">
    <property type="entry name" value="RRM"/>
    <property type="match status" value="1"/>
</dbReference>
<dbReference type="InterPro" id="IPR048289">
    <property type="entry name" value="RRM2_NsCP33-like"/>
</dbReference>
<dbReference type="SUPFAM" id="SSF54928">
    <property type="entry name" value="RNA-binding domain, RBD"/>
    <property type="match status" value="1"/>
</dbReference>
<sequence>MKIYVGNLSYTCTEEDLKREFEVYGAVTSVTLIKDRETNKPRGFGFIEMADEDGKKAIDTMNGKDVMGRNLVVNEARPKESRGNDGPRRDNFRRGR</sequence>
<comment type="caution">
    <text evidence="4">The sequence shown here is derived from an EMBL/GenBank/DDBJ whole genome shotgun (WGS) entry which is preliminary data.</text>
</comment>
<dbReference type="Proteomes" id="UP000264062">
    <property type="component" value="Unassembled WGS sequence"/>
</dbReference>
<protein>
    <submittedName>
        <fullName evidence="4">RNA-binding protein</fullName>
    </submittedName>
</protein>
<proteinExistence type="predicted"/>
<feature type="domain" description="RRM" evidence="3">
    <location>
        <begin position="1"/>
        <end position="78"/>
    </location>
</feature>
<feature type="compositionally biased region" description="Basic and acidic residues" evidence="2">
    <location>
        <begin position="76"/>
        <end position="96"/>
    </location>
</feature>
<evidence type="ECO:0000313" key="4">
    <source>
        <dbReference type="EMBL" id="HAV91849.1"/>
    </source>
</evidence>
<dbReference type="PANTHER" id="PTHR48027">
    <property type="entry name" value="HETEROGENEOUS NUCLEAR RIBONUCLEOPROTEIN 87F-RELATED"/>
    <property type="match status" value="1"/>
</dbReference>
<dbReference type="InterPro" id="IPR035979">
    <property type="entry name" value="RBD_domain_sf"/>
</dbReference>
<dbReference type="EMBL" id="DMZY01000047">
    <property type="protein sequence ID" value="HAV91849.1"/>
    <property type="molecule type" value="Genomic_DNA"/>
</dbReference>
<reference evidence="4 5" key="1">
    <citation type="journal article" date="2018" name="Nat. Biotechnol.">
        <title>A standardized bacterial taxonomy based on genome phylogeny substantially revises the tree of life.</title>
        <authorList>
            <person name="Parks D.H."/>
            <person name="Chuvochina M."/>
            <person name="Waite D.W."/>
            <person name="Rinke C."/>
            <person name="Skarshewski A."/>
            <person name="Chaumeil P.A."/>
            <person name="Hugenholtz P."/>
        </authorList>
    </citation>
    <scope>NUCLEOTIDE SEQUENCE [LARGE SCALE GENOMIC DNA]</scope>
    <source>
        <strain evidence="4">UBA9956</strain>
    </source>
</reference>
<dbReference type="InterPro" id="IPR000504">
    <property type="entry name" value="RRM_dom"/>
</dbReference>
<evidence type="ECO:0000313" key="5">
    <source>
        <dbReference type="Proteomes" id="UP000264062"/>
    </source>
</evidence>
<dbReference type="GO" id="GO:0003723">
    <property type="term" value="F:RNA binding"/>
    <property type="evidence" value="ECO:0007669"/>
    <property type="project" value="UniProtKB-KW"/>
</dbReference>
<accession>A0A350H8I3</accession>
<dbReference type="AlphaFoldDB" id="A0A350H8I3"/>
<dbReference type="Pfam" id="PF00076">
    <property type="entry name" value="RRM_1"/>
    <property type="match status" value="1"/>
</dbReference>
<organism evidence="4 5">
    <name type="scientific">candidate division WOR-3 bacterium</name>
    <dbReference type="NCBI Taxonomy" id="2052148"/>
    <lineage>
        <taxon>Bacteria</taxon>
        <taxon>Bacteria division WOR-3</taxon>
    </lineage>
</organism>
<dbReference type="SMART" id="SM00360">
    <property type="entry name" value="RRM"/>
    <property type="match status" value="1"/>
</dbReference>